<protein>
    <submittedName>
        <fullName evidence="2">Uncharacterized protein</fullName>
    </submittedName>
</protein>
<dbReference type="RefSeq" id="WP_085935682.1">
    <property type="nucleotide sequence ID" value="NZ_FUWJ01000005.1"/>
</dbReference>
<name>A0A1T4RPR4_9HYPH</name>
<keyword evidence="1" id="KW-0812">Transmembrane</keyword>
<proteinExistence type="predicted"/>
<keyword evidence="3" id="KW-1185">Reference proteome</keyword>
<feature type="transmembrane region" description="Helical" evidence="1">
    <location>
        <begin position="39"/>
        <end position="63"/>
    </location>
</feature>
<organism evidence="2 3">
    <name type="scientific">Enhydrobacter aerosaccus</name>
    <dbReference type="NCBI Taxonomy" id="225324"/>
    <lineage>
        <taxon>Bacteria</taxon>
        <taxon>Pseudomonadati</taxon>
        <taxon>Pseudomonadota</taxon>
        <taxon>Alphaproteobacteria</taxon>
        <taxon>Hyphomicrobiales</taxon>
        <taxon>Enhydrobacter</taxon>
    </lineage>
</organism>
<dbReference type="EMBL" id="FUWJ01000005">
    <property type="protein sequence ID" value="SKA17867.1"/>
    <property type="molecule type" value="Genomic_DNA"/>
</dbReference>
<keyword evidence="1" id="KW-1133">Transmembrane helix</keyword>
<accession>A0A1T4RPR4</accession>
<gene>
    <name evidence="2" type="ORF">SAMN02745126_04011</name>
</gene>
<evidence type="ECO:0000313" key="2">
    <source>
        <dbReference type="EMBL" id="SKA17867.1"/>
    </source>
</evidence>
<dbReference type="AlphaFoldDB" id="A0A1T4RPR4"/>
<sequence>MTMRKDRVPPKKARKPAALIIAEARLATLEGDVSEIKKLLWRVAFGVIGALLTTVGTLAVSLLRWPLAAH</sequence>
<dbReference type="STRING" id="225324.SAMN02745126_04011"/>
<keyword evidence="1" id="KW-0472">Membrane</keyword>
<reference evidence="3" key="1">
    <citation type="submission" date="2017-02" db="EMBL/GenBank/DDBJ databases">
        <authorList>
            <person name="Varghese N."/>
            <person name="Submissions S."/>
        </authorList>
    </citation>
    <scope>NUCLEOTIDE SEQUENCE [LARGE SCALE GENOMIC DNA]</scope>
    <source>
        <strain evidence="3">ATCC 27094</strain>
    </source>
</reference>
<dbReference type="Proteomes" id="UP000190092">
    <property type="component" value="Unassembled WGS sequence"/>
</dbReference>
<evidence type="ECO:0000313" key="3">
    <source>
        <dbReference type="Proteomes" id="UP000190092"/>
    </source>
</evidence>
<evidence type="ECO:0000256" key="1">
    <source>
        <dbReference type="SAM" id="Phobius"/>
    </source>
</evidence>